<organism evidence="10 11">
    <name type="scientific">Enterococcus durans</name>
    <dbReference type="NCBI Taxonomy" id="53345"/>
    <lineage>
        <taxon>Bacteria</taxon>
        <taxon>Bacillati</taxon>
        <taxon>Bacillota</taxon>
        <taxon>Bacilli</taxon>
        <taxon>Lactobacillales</taxon>
        <taxon>Enterococcaceae</taxon>
        <taxon>Enterococcus</taxon>
    </lineage>
</organism>
<evidence type="ECO:0000256" key="6">
    <source>
        <dbReference type="ARBA" id="ARBA00022840"/>
    </source>
</evidence>
<accession>A0A367CBE6</accession>
<dbReference type="Pfam" id="PF19279">
    <property type="entry name" value="YegS_C"/>
    <property type="match status" value="1"/>
</dbReference>
<keyword evidence="7" id="KW-0444">Lipid biosynthesis</keyword>
<comment type="similarity">
    <text evidence="2">Belongs to the diacylglycerol/lipid kinase family.</text>
</comment>
<evidence type="ECO:0000256" key="4">
    <source>
        <dbReference type="ARBA" id="ARBA00022741"/>
    </source>
</evidence>
<feature type="domain" description="DAGKc" evidence="9">
    <location>
        <begin position="1"/>
        <end position="146"/>
    </location>
</feature>
<evidence type="ECO:0000256" key="8">
    <source>
        <dbReference type="ARBA" id="ARBA00023264"/>
    </source>
</evidence>
<dbReference type="RefSeq" id="WP_113846279.1">
    <property type="nucleotide sequence ID" value="NZ_LEPB01000005.1"/>
</dbReference>
<keyword evidence="6" id="KW-0067">ATP-binding</keyword>
<dbReference type="GO" id="GO:0005524">
    <property type="term" value="F:ATP binding"/>
    <property type="evidence" value="ECO:0007669"/>
    <property type="project" value="UniProtKB-KW"/>
</dbReference>
<evidence type="ECO:0000259" key="9">
    <source>
        <dbReference type="PROSITE" id="PS50146"/>
    </source>
</evidence>
<evidence type="ECO:0000256" key="5">
    <source>
        <dbReference type="ARBA" id="ARBA00022777"/>
    </source>
</evidence>
<dbReference type="GO" id="GO:0016301">
    <property type="term" value="F:kinase activity"/>
    <property type="evidence" value="ECO:0007669"/>
    <property type="project" value="UniProtKB-KW"/>
</dbReference>
<evidence type="ECO:0000256" key="1">
    <source>
        <dbReference type="ARBA" id="ARBA00001946"/>
    </source>
</evidence>
<dbReference type="InterPro" id="IPR045540">
    <property type="entry name" value="YegS/DAGK_C"/>
</dbReference>
<dbReference type="PROSITE" id="PS50146">
    <property type="entry name" value="DAGK"/>
    <property type="match status" value="1"/>
</dbReference>
<dbReference type="InterPro" id="IPR001206">
    <property type="entry name" value="Diacylglycerol_kinase_cat_dom"/>
</dbReference>
<dbReference type="AlphaFoldDB" id="A0A367CBE6"/>
<evidence type="ECO:0000313" key="10">
    <source>
        <dbReference type="EMBL" id="RCA09981.1"/>
    </source>
</evidence>
<dbReference type="PANTHER" id="PTHR12358">
    <property type="entry name" value="SPHINGOSINE KINASE"/>
    <property type="match status" value="1"/>
</dbReference>
<dbReference type="InterPro" id="IPR050187">
    <property type="entry name" value="Lipid_Phosphate_FormReg"/>
</dbReference>
<evidence type="ECO:0000256" key="3">
    <source>
        <dbReference type="ARBA" id="ARBA00022679"/>
    </source>
</evidence>
<dbReference type="PANTHER" id="PTHR12358:SF54">
    <property type="entry name" value="SPHINGOSINE KINASE RELATED PROTEIN"/>
    <property type="match status" value="1"/>
</dbReference>
<proteinExistence type="inferred from homology"/>
<dbReference type="GO" id="GO:0008654">
    <property type="term" value="P:phospholipid biosynthetic process"/>
    <property type="evidence" value="ECO:0007669"/>
    <property type="project" value="UniProtKB-KW"/>
</dbReference>
<dbReference type="Gene3D" id="2.60.200.40">
    <property type="match status" value="1"/>
</dbReference>
<dbReference type="InterPro" id="IPR005218">
    <property type="entry name" value="Diacylglycerol/lipid_kinase"/>
</dbReference>
<dbReference type="EMBL" id="LEPB01000005">
    <property type="protein sequence ID" value="RCA09981.1"/>
    <property type="molecule type" value="Genomic_DNA"/>
</dbReference>
<keyword evidence="4" id="KW-0547">Nucleotide-binding</keyword>
<protein>
    <submittedName>
        <fullName evidence="10">Diacylglycerol kinase catalytic subunit</fullName>
    </submittedName>
</protein>
<dbReference type="NCBIfam" id="TIGR00147">
    <property type="entry name" value="YegS/Rv2252/BmrU family lipid kinase"/>
    <property type="match status" value="1"/>
</dbReference>
<evidence type="ECO:0000313" key="11">
    <source>
        <dbReference type="Proteomes" id="UP000252797"/>
    </source>
</evidence>
<comment type="caution">
    <text evidence="10">The sequence shown here is derived from an EMBL/GenBank/DDBJ whole genome shotgun (WGS) entry which is preliminary data.</text>
</comment>
<dbReference type="SUPFAM" id="SSF111331">
    <property type="entry name" value="NAD kinase/diacylglycerol kinase-like"/>
    <property type="match status" value="1"/>
</dbReference>
<dbReference type="InterPro" id="IPR016064">
    <property type="entry name" value="NAD/diacylglycerol_kinase_sf"/>
</dbReference>
<dbReference type="Gene3D" id="3.40.50.10330">
    <property type="entry name" value="Probable inorganic polyphosphate/atp-NAD kinase, domain 1"/>
    <property type="match status" value="1"/>
</dbReference>
<keyword evidence="7" id="KW-0594">Phospholipid biosynthesis</keyword>
<name>A0A367CBE6_9ENTE</name>
<dbReference type="Pfam" id="PF00781">
    <property type="entry name" value="DAGK_cat"/>
    <property type="match status" value="1"/>
</dbReference>
<reference evidence="10 11" key="1">
    <citation type="submission" date="2015-06" db="EMBL/GenBank/DDBJ databases">
        <title>The Genome Sequence of Enterococcus durans 4EA1.</title>
        <authorList>
            <consortium name="The Broad Institute Genomics Platform"/>
            <consortium name="The Broad Institute Genome Sequencing Center for Infectious Disease"/>
            <person name="Earl A.M."/>
            <person name="Van Tyne D."/>
            <person name="Lebreton F."/>
            <person name="Saavedra J.T."/>
            <person name="Gilmore M.S."/>
            <person name="Manson Mcguire A."/>
            <person name="Clock S."/>
            <person name="Crupain M."/>
            <person name="Rangan U."/>
            <person name="Young S."/>
            <person name="Abouelleil A."/>
            <person name="Cao P."/>
            <person name="Chapman S.B."/>
            <person name="Griggs A."/>
            <person name="Priest M."/>
            <person name="Shea T."/>
            <person name="Wortman J."/>
            <person name="Nusbaum C."/>
            <person name="Birren B."/>
        </authorList>
    </citation>
    <scope>NUCLEOTIDE SEQUENCE [LARGE SCALE GENOMIC DNA]</scope>
    <source>
        <strain evidence="10 11">4EA1</strain>
    </source>
</reference>
<gene>
    <name evidence="10" type="ORF">EA71_02485</name>
</gene>
<keyword evidence="5 10" id="KW-0418">Kinase</keyword>
<keyword evidence="3" id="KW-0808">Transferase</keyword>
<keyword evidence="7" id="KW-0443">Lipid metabolism</keyword>
<evidence type="ECO:0000256" key="7">
    <source>
        <dbReference type="ARBA" id="ARBA00023209"/>
    </source>
</evidence>
<keyword evidence="8" id="KW-1208">Phospholipid metabolism</keyword>
<sequence length="325" mass="36232">MKFHYYLLINQAAGSGSGKKVADKIIPLFAEKNLTYSVYYSKWKGHDAQIAEELAEDTLKEWTEETSEQEAPFPLLVIVGGDGTLHQVLNTFHQLKVNFPVAYIPSGSGNDFARGIGLSRNAVKALENVLAATEPQEINLLSYEEKISDRQGVVVNNFGIGLDAAIVHATNHSNAKTQLNKYKLGSLSYIFSILRVFFVQKGFPILVETSGKQVSFEKAFLCTATNHPYFGGGVAIAPTADIAKPTIDFVVVERINLFKILWIALLLTQKKQLHSKNFHHFTTSKLRIVSTTSQYGQEDGEDTEKQPFDLQLSTKKQLFWCNLTL</sequence>
<evidence type="ECO:0000256" key="2">
    <source>
        <dbReference type="ARBA" id="ARBA00005983"/>
    </source>
</evidence>
<dbReference type="SMART" id="SM00046">
    <property type="entry name" value="DAGKc"/>
    <property type="match status" value="1"/>
</dbReference>
<dbReference type="InterPro" id="IPR017438">
    <property type="entry name" value="ATP-NAD_kinase_N"/>
</dbReference>
<comment type="cofactor">
    <cofactor evidence="1">
        <name>Mg(2+)</name>
        <dbReference type="ChEBI" id="CHEBI:18420"/>
    </cofactor>
</comment>
<dbReference type="Proteomes" id="UP000252797">
    <property type="component" value="Unassembled WGS sequence"/>
</dbReference>